<dbReference type="SUPFAM" id="SSF53218">
    <property type="entry name" value="Molybdenum cofactor biosynthesis proteins"/>
    <property type="match status" value="1"/>
</dbReference>
<dbReference type="CDD" id="cd04182">
    <property type="entry name" value="GT_2_like_f"/>
    <property type="match status" value="1"/>
</dbReference>
<dbReference type="InterPro" id="IPR029044">
    <property type="entry name" value="Nucleotide-diphossugar_trans"/>
</dbReference>
<dbReference type="InterPro" id="IPR036425">
    <property type="entry name" value="MoaB/Mog-like_dom_sf"/>
</dbReference>
<protein>
    <submittedName>
        <fullName evidence="3">Molybdenum cofactor cytidylyltransferase</fullName>
        <ecNumber evidence="3">2.7.7.76</ecNumber>
    </submittedName>
</protein>
<dbReference type="PANTHER" id="PTHR43777:SF1">
    <property type="entry name" value="MOLYBDENUM COFACTOR CYTIDYLYLTRANSFERASE"/>
    <property type="match status" value="1"/>
</dbReference>
<dbReference type="Gene3D" id="3.40.980.10">
    <property type="entry name" value="MoaB/Mog-like domain"/>
    <property type="match status" value="1"/>
</dbReference>
<dbReference type="InterPro" id="IPR001453">
    <property type="entry name" value="MoaB/Mog_dom"/>
</dbReference>
<keyword evidence="3" id="KW-0808">Transferase</keyword>
<dbReference type="Pfam" id="PF00994">
    <property type="entry name" value="MoCF_biosynth"/>
    <property type="match status" value="1"/>
</dbReference>
<keyword evidence="1" id="KW-0460">Magnesium</keyword>
<sequence>MRFGPLPLAEAEGAIAAHSVRLPGGTIKKGTRLTESDIARLAAAGLTEVVAARMEAGDVAEDAAARRLADAVAGAHVRPDTAFTGRANLYAAAAGVLRVSDAALDAFNAVDEAITLATLRDFSAVAAGDMVGTVKIIPYAVPGGMVDAAAAVGPGILSIAPFRLKRVAVLSTLLPGLADKVVAKTLTVTRARLATAGAEVIAHRTLPHDTTKLAAALTDAVAAGAELVIVFGASAIADRNDVIPAGLVAAGGEVQRLGMPVDPGNLLMLGRLGSVPVLGAPGCARSPKENGFDFILHRLLAGLEVSARDIARLGAGGLLQDIAARPHPRAESDEVEDGFAAVILAAGRSSRMGEGINKLLAEVGGRPVIRRVAEAALASRARPVIVVTGHEHARVEAALAGLDVVFVHNPDHATGMASSLRTGIAAAPETVAGALVVLGDMPLLAPGLLDRLMSAYAPASGRLIAAPVEGGQRGHPVLWSRRFFAELAALEGDVGARAILAANAELVAEVPVQAEEGAFLDVDTPRLLAEAREAAAKGERQLRTAPAEGA</sequence>
<evidence type="ECO:0000313" key="3">
    <source>
        <dbReference type="EMBL" id="MDR6331978.1"/>
    </source>
</evidence>
<dbReference type="PANTHER" id="PTHR43777">
    <property type="entry name" value="MOLYBDENUM COFACTOR CYTIDYLYLTRANSFERASE"/>
    <property type="match status" value="1"/>
</dbReference>
<organism evidence="3 4">
    <name type="scientific">Xanthobacter flavus</name>
    <dbReference type="NCBI Taxonomy" id="281"/>
    <lineage>
        <taxon>Bacteria</taxon>
        <taxon>Pseudomonadati</taxon>
        <taxon>Pseudomonadota</taxon>
        <taxon>Alphaproteobacteria</taxon>
        <taxon>Hyphomicrobiales</taxon>
        <taxon>Xanthobacteraceae</taxon>
        <taxon>Xanthobacter</taxon>
    </lineage>
</organism>
<dbReference type="EMBL" id="JAVDPY010000001">
    <property type="protein sequence ID" value="MDR6331978.1"/>
    <property type="molecule type" value="Genomic_DNA"/>
</dbReference>
<feature type="domain" description="MoaB/Mog" evidence="2">
    <location>
        <begin position="168"/>
        <end position="301"/>
    </location>
</feature>
<dbReference type="InterPro" id="IPR025877">
    <property type="entry name" value="MobA-like_NTP_Trfase"/>
</dbReference>
<gene>
    <name evidence="3" type="ORF">GGQ86_000425</name>
</gene>
<reference evidence="3 4" key="1">
    <citation type="submission" date="2023-07" db="EMBL/GenBank/DDBJ databases">
        <title>Genomic Encyclopedia of Type Strains, Phase IV (KMG-IV): sequencing the most valuable type-strain genomes for metagenomic binning, comparative biology and taxonomic classification.</title>
        <authorList>
            <person name="Goeker M."/>
        </authorList>
    </citation>
    <scope>NUCLEOTIDE SEQUENCE [LARGE SCALE GENOMIC DNA]</scope>
    <source>
        <strain evidence="3 4">DSM 338</strain>
    </source>
</reference>
<name>A0ABU1KAW5_XANFL</name>
<dbReference type="InterPro" id="IPR012184">
    <property type="entry name" value="Bifunc_Mopterin-bd"/>
</dbReference>
<dbReference type="SUPFAM" id="SSF53448">
    <property type="entry name" value="Nucleotide-diphospho-sugar transferases"/>
    <property type="match status" value="1"/>
</dbReference>
<dbReference type="RefSeq" id="WP_281807320.1">
    <property type="nucleotide sequence ID" value="NZ_BSDO01000002.1"/>
</dbReference>
<keyword evidence="3" id="KW-0548">Nucleotidyltransferase</keyword>
<accession>A0ABU1KAW5</accession>
<dbReference type="EC" id="2.7.7.76" evidence="3"/>
<dbReference type="CDD" id="cd03522">
    <property type="entry name" value="MoeA_like"/>
    <property type="match status" value="1"/>
</dbReference>
<dbReference type="PIRSF" id="PIRSF036626">
    <property type="entry name" value="MPTBd_MobAlike"/>
    <property type="match status" value="1"/>
</dbReference>
<evidence type="ECO:0000259" key="2">
    <source>
        <dbReference type="SMART" id="SM00852"/>
    </source>
</evidence>
<evidence type="ECO:0000256" key="1">
    <source>
        <dbReference type="ARBA" id="ARBA00022842"/>
    </source>
</evidence>
<comment type="caution">
    <text evidence="3">The sequence shown here is derived from an EMBL/GenBank/DDBJ whole genome shotgun (WGS) entry which is preliminary data.</text>
</comment>
<proteinExistence type="predicted"/>
<dbReference type="GO" id="GO:0061602">
    <property type="term" value="F:molybdenum cofactor cytidylyltransferase activity"/>
    <property type="evidence" value="ECO:0007669"/>
    <property type="project" value="UniProtKB-EC"/>
</dbReference>
<dbReference type="Proteomes" id="UP001245370">
    <property type="component" value="Unassembled WGS sequence"/>
</dbReference>
<keyword evidence="4" id="KW-1185">Reference proteome</keyword>
<evidence type="ECO:0000313" key="4">
    <source>
        <dbReference type="Proteomes" id="UP001245370"/>
    </source>
</evidence>
<dbReference type="Pfam" id="PF12804">
    <property type="entry name" value="NTP_transf_3"/>
    <property type="match status" value="1"/>
</dbReference>
<dbReference type="Gene3D" id="3.90.550.10">
    <property type="entry name" value="Spore Coat Polysaccharide Biosynthesis Protein SpsA, Chain A"/>
    <property type="match status" value="1"/>
</dbReference>
<dbReference type="SMART" id="SM00852">
    <property type="entry name" value="MoCF_biosynth"/>
    <property type="match status" value="1"/>
</dbReference>
<dbReference type="GeneID" id="95762742"/>